<dbReference type="GO" id="GO:0042393">
    <property type="term" value="F:histone binding"/>
    <property type="evidence" value="ECO:0007669"/>
    <property type="project" value="TreeGrafter"/>
</dbReference>
<dbReference type="InterPro" id="IPR035420">
    <property type="entry name" value="Spt6_SH2"/>
</dbReference>
<dbReference type="PANTHER" id="PTHR10145:SF6">
    <property type="entry name" value="TRANSCRIPTION ELONGATION FACTOR SPT6"/>
    <property type="match status" value="1"/>
</dbReference>
<keyword evidence="1" id="KW-0727">SH2 domain</keyword>
<dbReference type="GO" id="GO:0034728">
    <property type="term" value="P:nucleosome organization"/>
    <property type="evidence" value="ECO:0007669"/>
    <property type="project" value="TreeGrafter"/>
</dbReference>
<evidence type="ECO:0000256" key="1">
    <source>
        <dbReference type="PROSITE-ProRule" id="PRU00191"/>
    </source>
</evidence>
<evidence type="ECO:0000256" key="2">
    <source>
        <dbReference type="SAM" id="MobiDB-lite"/>
    </source>
</evidence>
<dbReference type="InterPro" id="IPR017072">
    <property type="entry name" value="TF_Spt6"/>
</dbReference>
<dbReference type="STRING" id="944018.H8ZFE5"/>
<dbReference type="GO" id="GO:0140673">
    <property type="term" value="P:transcription elongation-coupled chromatin remodeling"/>
    <property type="evidence" value="ECO:0007669"/>
    <property type="project" value="InterPro"/>
</dbReference>
<dbReference type="SMART" id="SM00252">
    <property type="entry name" value="SH2"/>
    <property type="match status" value="1"/>
</dbReference>
<evidence type="ECO:0000313" key="4">
    <source>
        <dbReference type="EMBL" id="EHY64697.1"/>
    </source>
</evidence>
<gene>
    <name evidence="4" type="ORF">NERG_02316</name>
</gene>
<dbReference type="InterPro" id="IPR000980">
    <property type="entry name" value="SH2"/>
</dbReference>
<feature type="domain" description="SH2" evidence="3">
    <location>
        <begin position="746"/>
        <end position="846"/>
    </location>
</feature>
<reference evidence="4" key="1">
    <citation type="submission" date="2011-03" db="EMBL/GenBank/DDBJ databases">
        <title>The Genome Sequence of Nematocida sp1 strain ERTm2.</title>
        <authorList>
            <consortium name="The Broad Institute Genome Sequencing Platform"/>
            <consortium name="The Broad Institute Genome Sequencing Center for Infectious Disease"/>
            <person name="Cuomo C."/>
            <person name="Troemel E."/>
            <person name="Young S.K."/>
            <person name="Zeng Q."/>
            <person name="Gargeya S."/>
            <person name="Fitzgerald M."/>
            <person name="Haas B."/>
            <person name="Abouelleil A."/>
            <person name="Alvarado L."/>
            <person name="Arachchi H.M."/>
            <person name="Berlin A."/>
            <person name="Brown A."/>
            <person name="Chapman S.B."/>
            <person name="Chen Z."/>
            <person name="Dunbar C."/>
            <person name="Freedman E."/>
            <person name="Gearin G."/>
            <person name="Gellesch M."/>
            <person name="Goldberg J."/>
            <person name="Griggs A."/>
            <person name="Gujja S."/>
            <person name="Heilman E.R."/>
            <person name="Heiman D."/>
            <person name="Howarth C."/>
            <person name="Larson L."/>
            <person name="Lui A."/>
            <person name="MacDonald P.J.P."/>
            <person name="Mehta T."/>
            <person name="Montmayeur A."/>
            <person name="Murphy C."/>
            <person name="Neiman D."/>
            <person name="Pearson M."/>
            <person name="Priest M."/>
            <person name="Roberts A."/>
            <person name="Saif S."/>
            <person name="Shea T."/>
            <person name="Shenoy N."/>
            <person name="Sisk P."/>
            <person name="Stolte C."/>
            <person name="Sykes S."/>
            <person name="White J."/>
            <person name="Yandava C."/>
            <person name="Wortman J."/>
            <person name="Nusbaum C."/>
            <person name="Birren B."/>
        </authorList>
    </citation>
    <scope>NUCLEOTIDE SEQUENCE</scope>
    <source>
        <strain evidence="4">ERTm2</strain>
    </source>
</reference>
<protein>
    <recommendedName>
        <fullName evidence="3">SH2 domain-containing protein</fullName>
    </recommendedName>
</protein>
<dbReference type="EMBL" id="JH604639">
    <property type="protein sequence ID" value="EHY64697.1"/>
    <property type="molecule type" value="Genomic_DNA"/>
</dbReference>
<dbReference type="GO" id="GO:0031491">
    <property type="term" value="F:nucleosome binding"/>
    <property type="evidence" value="ECO:0007669"/>
    <property type="project" value="TreeGrafter"/>
</dbReference>
<dbReference type="Proteomes" id="UP000005622">
    <property type="component" value="Unassembled WGS sequence"/>
</dbReference>
<dbReference type="SUPFAM" id="SSF55550">
    <property type="entry name" value="SH2 domain"/>
    <property type="match status" value="1"/>
</dbReference>
<dbReference type="PROSITE" id="PS50001">
    <property type="entry name" value="SH2"/>
    <property type="match status" value="1"/>
</dbReference>
<dbReference type="InterPro" id="IPR036860">
    <property type="entry name" value="SH2_dom_sf"/>
</dbReference>
<name>H8ZFE5_NEMA1</name>
<feature type="compositionally biased region" description="Basic and acidic residues" evidence="2">
    <location>
        <begin position="256"/>
        <end position="277"/>
    </location>
</feature>
<dbReference type="Pfam" id="PF14633">
    <property type="entry name" value="SH2_2"/>
    <property type="match status" value="1"/>
</dbReference>
<sequence>MKREREEESDDEIIERRRKVHKKDKDIKDEIEDLFEEISSDQTAENIPQANEWRVTGSATAGALQEIFGDGTDYLYAMEYYTKKNEQEEKRHKEFKQPKPEVFSKIDREEIISRVTESLMETNTSFPKHNIEAVVGNIVDNISLVDTVSESFHCLDSRNNHITLLEARRLVALYREKDKILAHLPKVLDKNIKTVISCAHMLKTPEEYTRLVRYVYRLQSNECTDADREIAANVTQKITNISMYYTEYAAVNSDDQQIRSDPEDKGTSHTASQKETKLKISRERGLLHNPWIYRAAVEIGMEISTVEIQGIENIKILASAISQEDMFLLNKLTKRGISYRIILNKEETVRRISQKLDGSAPTEEIVEGLSYFIDKSADDISAGIEKELISFAEEYVKIELFKTLINILSIKPGKEDILSIWIDKGKTRYTKTNSKGTLIASGIVTPREDINISEHKGIVALTGCGYRLKPYTKGKYTVYIQEEVLSLVGGSKDMSAVLCNLIRNPLSALESLLSSDAPVPRLVLLQSMLPQDVPITVLQYAVAYKKAETQMHQSAEYSHLKKDVMEFLKGGGDPEAVIVDRYAECDVLRRAVKETAVSGAGWKCPETKPVLENILLRDVYTHCVNKMENIHVPVGLPDMSPDEAFLAFNRISEEDLLYLQTKWTLSCGVVISMPGMETEGIITGLRQETHLRLDSGVSAVLSGKVRPGVVDGQRLSVTVLGLDMLQYRAIVQEKQEKVGLRAHSNWRVKNVTAKVAGRMLRERPFGSYILRPSATHLDSLILTVRITEVPEKFLLSHIRVREVASGYEVAGKVFGDLDGLVETYIPNYLRTFKRVMHHRKFTTEPVDAIKTRLLHAKAEDALDKYALSISKTAPGCVSFVYVRNKSEPTEVLLHVVEQGLYFDRKVYAKPEDFINMIKKSQAQ</sequence>
<dbReference type="PANTHER" id="PTHR10145">
    <property type="entry name" value="TRANSCRIPTION ELONGATION FACTOR SPT6"/>
    <property type="match status" value="1"/>
</dbReference>
<feature type="region of interest" description="Disordered" evidence="2">
    <location>
        <begin position="255"/>
        <end position="277"/>
    </location>
</feature>
<dbReference type="Gene3D" id="3.30.505.10">
    <property type="entry name" value="SH2 domain"/>
    <property type="match status" value="2"/>
</dbReference>
<proteinExistence type="predicted"/>
<dbReference type="GO" id="GO:0008023">
    <property type="term" value="C:transcription elongation factor complex"/>
    <property type="evidence" value="ECO:0007669"/>
    <property type="project" value="TreeGrafter"/>
</dbReference>
<feature type="region of interest" description="Disordered" evidence="2">
    <location>
        <begin position="1"/>
        <end position="24"/>
    </location>
</feature>
<dbReference type="HOGENOM" id="CLU_316189_0_0_1"/>
<dbReference type="AlphaFoldDB" id="H8ZFE5"/>
<organism evidence="4">
    <name type="scientific">Nematocida ausubeli (strain ATCC PRA-371 / ERTm2)</name>
    <name type="common">Nematode killer fungus</name>
    <dbReference type="NCBI Taxonomy" id="1913371"/>
    <lineage>
        <taxon>Eukaryota</taxon>
        <taxon>Fungi</taxon>
        <taxon>Fungi incertae sedis</taxon>
        <taxon>Microsporidia</taxon>
        <taxon>Nematocida</taxon>
    </lineage>
</organism>
<evidence type="ECO:0000259" key="3">
    <source>
        <dbReference type="PROSITE" id="PS50001"/>
    </source>
</evidence>
<accession>H8ZFE5</accession>